<dbReference type="RefSeq" id="WP_006035884.1">
    <property type="nucleotide sequence ID" value="NZ_AAQJ02000001.1"/>
</dbReference>
<reference evidence="1" key="1">
    <citation type="submission" date="2006-04" db="EMBL/GenBank/DDBJ databases">
        <authorList>
            <person name="Seshadri R."/>
            <person name="Federici B.A."/>
        </authorList>
    </citation>
    <scope>NUCLEOTIDE SEQUENCE [LARGE SCALE GENOMIC DNA]</scope>
</reference>
<protein>
    <submittedName>
        <fullName evidence="1">Uncharacterized protein</fullName>
    </submittedName>
</protein>
<proteinExistence type="predicted"/>
<dbReference type="eggNOG" id="COG1475">
    <property type="taxonomic scope" value="Bacteria"/>
</dbReference>
<sequence>MQEAMLDKAIYSLGSVRHMAKKLGIHREHIYAWIKGFSKIPLEYALQIEYLTGGEINWKDLVPFHLVQRLKHLTLQLPQFDLPPCELVYVALERIHAEKIKPPLSDADKVIPLHKHRPICVNEENTLIFGEKVFCLYQYAKKRTIPTWRISLANLAKGYYNAELFVKNFLISERVDIGIALEKFLGNRQGYRTDLIHLKNKVENKKRNIQKSDQLIQLMNKDAQVRQKKGLSLRQLIAHRLGFGSHFTYQNAKKIKTYANAELILHVEQKKISISKAAKLIPPLSRQKMIEKKREC</sequence>
<dbReference type="InterPro" id="IPR031856">
    <property type="entry name" value="YdaS_toxin-like"/>
</dbReference>
<dbReference type="STRING" id="59196.RICGR_0608"/>
<dbReference type="AlphaFoldDB" id="A8PM33"/>
<comment type="caution">
    <text evidence="1">The sequence shown here is derived from an EMBL/GenBank/DDBJ whole genome shotgun (WGS) entry which is preliminary data.</text>
</comment>
<dbReference type="InterPro" id="IPR010982">
    <property type="entry name" value="Lambda_DNA-bd_dom_sf"/>
</dbReference>
<dbReference type="EMBL" id="AAQJ02000001">
    <property type="protein sequence ID" value="EDP46920.1"/>
    <property type="molecule type" value="Genomic_DNA"/>
</dbReference>
<name>A8PM33_9COXI</name>
<dbReference type="SUPFAM" id="SSF47413">
    <property type="entry name" value="lambda repressor-like DNA-binding domains"/>
    <property type="match status" value="1"/>
</dbReference>
<evidence type="ECO:0000313" key="1">
    <source>
        <dbReference type="EMBL" id="EDP46920.1"/>
    </source>
</evidence>
<accession>A8PM33</accession>
<evidence type="ECO:0000313" key="2">
    <source>
        <dbReference type="Proteomes" id="UP000054075"/>
    </source>
</evidence>
<organism evidence="1 2">
    <name type="scientific">Rickettsiella grylli</name>
    <dbReference type="NCBI Taxonomy" id="59196"/>
    <lineage>
        <taxon>Bacteria</taxon>
        <taxon>Pseudomonadati</taxon>
        <taxon>Pseudomonadota</taxon>
        <taxon>Gammaproteobacteria</taxon>
        <taxon>Legionellales</taxon>
        <taxon>Coxiellaceae</taxon>
        <taxon>Rickettsiella</taxon>
    </lineage>
</organism>
<gene>
    <name evidence="1" type="ORF">RICGR_0608</name>
</gene>
<dbReference type="GO" id="GO:0003677">
    <property type="term" value="F:DNA binding"/>
    <property type="evidence" value="ECO:0007669"/>
    <property type="project" value="InterPro"/>
</dbReference>
<dbReference type="OrthoDB" id="5659956at2"/>
<dbReference type="Gene3D" id="1.10.260.40">
    <property type="entry name" value="lambda repressor-like DNA-binding domains"/>
    <property type="match status" value="1"/>
</dbReference>
<reference evidence="1" key="2">
    <citation type="submission" date="2007-10" db="EMBL/GenBank/DDBJ databases">
        <authorList>
            <person name="Myers G.S."/>
        </authorList>
    </citation>
    <scope>NUCLEOTIDE SEQUENCE [LARGE SCALE GENOMIC DNA]</scope>
</reference>
<dbReference type="Pfam" id="PF15943">
    <property type="entry name" value="YdaS_toxin"/>
    <property type="match status" value="1"/>
</dbReference>
<keyword evidence="2" id="KW-1185">Reference proteome</keyword>
<dbReference type="Proteomes" id="UP000054075">
    <property type="component" value="Unassembled WGS sequence"/>
</dbReference>